<dbReference type="PROSITE" id="PS50290">
    <property type="entry name" value="PI3_4_KINASE_3"/>
    <property type="match status" value="1"/>
</dbReference>
<proteinExistence type="predicted"/>
<feature type="domain" description="PI3K/PI4K catalytic" evidence="3">
    <location>
        <begin position="87"/>
        <end position="240"/>
    </location>
</feature>
<dbReference type="InterPro" id="IPR000403">
    <property type="entry name" value="PI3/4_kinase_cat_dom"/>
</dbReference>
<keyword evidence="5" id="KW-1185">Reference proteome</keyword>
<keyword evidence="1" id="KW-0808">Transferase</keyword>
<reference evidence="4" key="1">
    <citation type="submission" date="2023-05" db="EMBL/GenBank/DDBJ databases">
        <authorList>
            <person name="Huff M."/>
        </authorList>
    </citation>
    <scope>NUCLEOTIDE SEQUENCE</scope>
</reference>
<evidence type="ECO:0000259" key="3">
    <source>
        <dbReference type="PROSITE" id="PS50290"/>
    </source>
</evidence>
<evidence type="ECO:0000256" key="1">
    <source>
        <dbReference type="ARBA" id="ARBA00022679"/>
    </source>
</evidence>
<dbReference type="GO" id="GO:0005737">
    <property type="term" value="C:cytoplasm"/>
    <property type="evidence" value="ECO:0007669"/>
    <property type="project" value="TreeGrafter"/>
</dbReference>
<dbReference type="GO" id="GO:0016242">
    <property type="term" value="P:negative regulation of macroautophagy"/>
    <property type="evidence" value="ECO:0007669"/>
    <property type="project" value="TreeGrafter"/>
</dbReference>
<organism evidence="4 5">
    <name type="scientific">Fraxinus pennsylvanica</name>
    <dbReference type="NCBI Taxonomy" id="56036"/>
    <lineage>
        <taxon>Eukaryota</taxon>
        <taxon>Viridiplantae</taxon>
        <taxon>Streptophyta</taxon>
        <taxon>Embryophyta</taxon>
        <taxon>Tracheophyta</taxon>
        <taxon>Spermatophyta</taxon>
        <taxon>Magnoliopsida</taxon>
        <taxon>eudicotyledons</taxon>
        <taxon>Gunneridae</taxon>
        <taxon>Pentapetalae</taxon>
        <taxon>asterids</taxon>
        <taxon>lamiids</taxon>
        <taxon>Lamiales</taxon>
        <taxon>Oleaceae</taxon>
        <taxon>Oleeae</taxon>
        <taxon>Fraxinus</taxon>
    </lineage>
</organism>
<dbReference type="InterPro" id="IPR018936">
    <property type="entry name" value="PI3/4_kinase_CS"/>
</dbReference>
<dbReference type="Proteomes" id="UP000834106">
    <property type="component" value="Chromosome 10"/>
</dbReference>
<dbReference type="PANTHER" id="PTHR11139">
    <property type="entry name" value="ATAXIA TELANGIECTASIA MUTATED ATM -RELATED"/>
    <property type="match status" value="1"/>
</dbReference>
<dbReference type="GO" id="GO:0005634">
    <property type="term" value="C:nucleus"/>
    <property type="evidence" value="ECO:0007669"/>
    <property type="project" value="TreeGrafter"/>
</dbReference>
<dbReference type="GO" id="GO:0031931">
    <property type="term" value="C:TORC1 complex"/>
    <property type="evidence" value="ECO:0007669"/>
    <property type="project" value="TreeGrafter"/>
</dbReference>
<dbReference type="InterPro" id="IPR011009">
    <property type="entry name" value="Kinase-like_dom_sf"/>
</dbReference>
<accession>A0AAD1ZLJ2</accession>
<dbReference type="GO" id="GO:0004674">
    <property type="term" value="F:protein serine/threonine kinase activity"/>
    <property type="evidence" value="ECO:0007669"/>
    <property type="project" value="TreeGrafter"/>
</dbReference>
<dbReference type="PANTHER" id="PTHR11139:SF9">
    <property type="entry name" value="SERINE_THREONINE-PROTEIN KINASE MTOR"/>
    <property type="match status" value="1"/>
</dbReference>
<dbReference type="GO" id="GO:0031929">
    <property type="term" value="P:TOR signaling"/>
    <property type="evidence" value="ECO:0007669"/>
    <property type="project" value="TreeGrafter"/>
</dbReference>
<dbReference type="Gene3D" id="3.30.1010.10">
    <property type="entry name" value="Phosphatidylinositol 3-kinase Catalytic Subunit, Chain A, domain 4"/>
    <property type="match status" value="1"/>
</dbReference>
<keyword evidence="2" id="KW-0418">Kinase</keyword>
<name>A0AAD1ZLJ2_9LAMI</name>
<dbReference type="SUPFAM" id="SSF56112">
    <property type="entry name" value="Protein kinase-like (PK-like)"/>
    <property type="match status" value="1"/>
</dbReference>
<dbReference type="PROSITE" id="PS00915">
    <property type="entry name" value="PI3_4_KINASE_1"/>
    <property type="match status" value="1"/>
</dbReference>
<gene>
    <name evidence="4" type="ORF">FPE_LOCUS16289</name>
</gene>
<evidence type="ECO:0000313" key="4">
    <source>
        <dbReference type="EMBL" id="CAI9770001.1"/>
    </source>
</evidence>
<sequence length="240" mass="27748">MLKVLEPLHEKLEEGAMRNNTTIKEKAFIQAWDLYYHVFRRIDKQLQTLTTLDLQSVSPELLECRDLELAVPGSYIADSPEVKIASFAPQLSVITSKQRPRKLTILGSDGKEYTFLLKGHEDLRQDERVMQVFLSFREFAFLHSLAHVPVNKGTLRYMRSKLMSMRENTLATLVELESCRWLSVPLQDRHRGQQWVAVVYTTLENSRAPVDKLDSPLSLDGCTYRAPVNKVKLWNKENIM</sequence>
<dbReference type="InterPro" id="IPR050517">
    <property type="entry name" value="DDR_Repair_Kinase"/>
</dbReference>
<protein>
    <recommendedName>
        <fullName evidence="3">PI3K/PI4K catalytic domain-containing protein</fullName>
    </recommendedName>
</protein>
<evidence type="ECO:0000256" key="2">
    <source>
        <dbReference type="ARBA" id="ARBA00022777"/>
    </source>
</evidence>
<dbReference type="EMBL" id="OU503045">
    <property type="protein sequence ID" value="CAI9770001.1"/>
    <property type="molecule type" value="Genomic_DNA"/>
</dbReference>
<dbReference type="AlphaFoldDB" id="A0AAD1ZLJ2"/>
<evidence type="ECO:0000313" key="5">
    <source>
        <dbReference type="Proteomes" id="UP000834106"/>
    </source>
</evidence>
<dbReference type="GO" id="GO:0031932">
    <property type="term" value="C:TORC2 complex"/>
    <property type="evidence" value="ECO:0007669"/>
    <property type="project" value="TreeGrafter"/>
</dbReference>